<proteinExistence type="predicted"/>
<dbReference type="EMBL" id="WHUG01000007">
    <property type="protein sequence ID" value="MQA40157.1"/>
    <property type="molecule type" value="Genomic_DNA"/>
</dbReference>
<protein>
    <submittedName>
        <fullName evidence="2">Uncharacterized protein</fullName>
    </submittedName>
</protein>
<sequence length="84" mass="9132">MMRRRFASCTFLVVAFFSLAITSASGAQFKQERISKSGHVPNDGVKPKEGFVPNEATAISIASAVLGPIYGLDEIDKQKPFQLN</sequence>
<feature type="chain" id="PRO_5025586195" evidence="1">
    <location>
        <begin position="28"/>
        <end position="84"/>
    </location>
</feature>
<comment type="caution">
    <text evidence="2">The sequence shown here is derived from an EMBL/GenBank/DDBJ whole genome shotgun (WGS) entry which is preliminary data.</text>
</comment>
<dbReference type="Proteomes" id="UP000440498">
    <property type="component" value="Unassembled WGS sequence"/>
</dbReference>
<dbReference type="RefSeq" id="WP_152839374.1">
    <property type="nucleotide sequence ID" value="NZ_WHUG01000007.1"/>
</dbReference>
<dbReference type="AlphaFoldDB" id="A0A6A7N5R7"/>
<gene>
    <name evidence="2" type="ORF">GEV02_18560</name>
</gene>
<name>A0A6A7N5R7_9BURK</name>
<reference evidence="2 3" key="1">
    <citation type="submission" date="2019-10" db="EMBL/GenBank/DDBJ databases">
        <title>Two novel species isolated from a subtropical stream in China.</title>
        <authorList>
            <person name="Lu H."/>
        </authorList>
    </citation>
    <scope>NUCLEOTIDE SEQUENCE [LARGE SCALE GENOMIC DNA]</scope>
    <source>
        <strain evidence="2 3">FT29W</strain>
    </source>
</reference>
<organism evidence="2 3">
    <name type="scientific">Rugamonas aquatica</name>
    <dbReference type="NCBI Taxonomy" id="2743357"/>
    <lineage>
        <taxon>Bacteria</taxon>
        <taxon>Pseudomonadati</taxon>
        <taxon>Pseudomonadota</taxon>
        <taxon>Betaproteobacteria</taxon>
        <taxon>Burkholderiales</taxon>
        <taxon>Oxalobacteraceae</taxon>
        <taxon>Telluria group</taxon>
        <taxon>Rugamonas</taxon>
    </lineage>
</organism>
<accession>A0A6A7N5R7</accession>
<evidence type="ECO:0000313" key="3">
    <source>
        <dbReference type="Proteomes" id="UP000440498"/>
    </source>
</evidence>
<keyword evidence="3" id="KW-1185">Reference proteome</keyword>
<evidence type="ECO:0000256" key="1">
    <source>
        <dbReference type="SAM" id="SignalP"/>
    </source>
</evidence>
<feature type="signal peptide" evidence="1">
    <location>
        <begin position="1"/>
        <end position="27"/>
    </location>
</feature>
<keyword evidence="1" id="KW-0732">Signal</keyword>
<evidence type="ECO:0000313" key="2">
    <source>
        <dbReference type="EMBL" id="MQA40157.1"/>
    </source>
</evidence>